<accession>A0A0D0CQI2</accession>
<evidence type="ECO:0000313" key="2">
    <source>
        <dbReference type="EMBL" id="KIK77623.1"/>
    </source>
</evidence>
<dbReference type="Proteomes" id="UP000054538">
    <property type="component" value="Unassembled WGS sequence"/>
</dbReference>
<feature type="compositionally biased region" description="Basic and acidic residues" evidence="1">
    <location>
        <begin position="74"/>
        <end position="89"/>
    </location>
</feature>
<protein>
    <submittedName>
        <fullName evidence="2">Unplaced genomic scaffold scaffold_2082, whole genome shotgun sequence</fullName>
    </submittedName>
</protein>
<feature type="region of interest" description="Disordered" evidence="1">
    <location>
        <begin position="68"/>
        <end position="115"/>
    </location>
</feature>
<gene>
    <name evidence="2" type="ORF">PAXRUDRAFT_17376</name>
</gene>
<dbReference type="AlphaFoldDB" id="A0A0D0CQI2"/>
<proteinExistence type="predicted"/>
<dbReference type="HOGENOM" id="CLU_040073_4_0_1"/>
<dbReference type="EMBL" id="KN826904">
    <property type="protein sequence ID" value="KIK77623.1"/>
    <property type="molecule type" value="Genomic_DNA"/>
</dbReference>
<name>A0A0D0CQI2_9AGAM</name>
<dbReference type="InParanoid" id="A0A0D0CQI2"/>
<organism evidence="2 3">
    <name type="scientific">Paxillus rubicundulus Ve08.2h10</name>
    <dbReference type="NCBI Taxonomy" id="930991"/>
    <lineage>
        <taxon>Eukaryota</taxon>
        <taxon>Fungi</taxon>
        <taxon>Dikarya</taxon>
        <taxon>Basidiomycota</taxon>
        <taxon>Agaricomycotina</taxon>
        <taxon>Agaricomycetes</taxon>
        <taxon>Agaricomycetidae</taxon>
        <taxon>Boletales</taxon>
        <taxon>Paxilineae</taxon>
        <taxon>Paxillaceae</taxon>
        <taxon>Paxillus</taxon>
    </lineage>
</organism>
<keyword evidence="3" id="KW-1185">Reference proteome</keyword>
<reference evidence="2 3" key="1">
    <citation type="submission" date="2014-04" db="EMBL/GenBank/DDBJ databases">
        <authorList>
            <consortium name="DOE Joint Genome Institute"/>
            <person name="Kuo A."/>
            <person name="Kohler A."/>
            <person name="Jargeat P."/>
            <person name="Nagy L.G."/>
            <person name="Floudas D."/>
            <person name="Copeland A."/>
            <person name="Barry K.W."/>
            <person name="Cichocki N."/>
            <person name="Veneault-Fourrey C."/>
            <person name="LaButti K."/>
            <person name="Lindquist E.A."/>
            <person name="Lipzen A."/>
            <person name="Lundell T."/>
            <person name="Morin E."/>
            <person name="Murat C."/>
            <person name="Sun H."/>
            <person name="Tunlid A."/>
            <person name="Henrissat B."/>
            <person name="Grigoriev I.V."/>
            <person name="Hibbett D.S."/>
            <person name="Martin F."/>
            <person name="Nordberg H.P."/>
            <person name="Cantor M.N."/>
            <person name="Hua S.X."/>
        </authorList>
    </citation>
    <scope>NUCLEOTIDE SEQUENCE [LARGE SCALE GENOMIC DNA]</scope>
    <source>
        <strain evidence="2 3">Ve08.2h10</strain>
    </source>
</reference>
<reference evidence="3" key="2">
    <citation type="submission" date="2015-01" db="EMBL/GenBank/DDBJ databases">
        <title>Evolutionary Origins and Diversification of the Mycorrhizal Mutualists.</title>
        <authorList>
            <consortium name="DOE Joint Genome Institute"/>
            <consortium name="Mycorrhizal Genomics Consortium"/>
            <person name="Kohler A."/>
            <person name="Kuo A."/>
            <person name="Nagy L.G."/>
            <person name="Floudas D."/>
            <person name="Copeland A."/>
            <person name="Barry K.W."/>
            <person name="Cichocki N."/>
            <person name="Veneault-Fourrey C."/>
            <person name="LaButti K."/>
            <person name="Lindquist E.A."/>
            <person name="Lipzen A."/>
            <person name="Lundell T."/>
            <person name="Morin E."/>
            <person name="Murat C."/>
            <person name="Riley R."/>
            <person name="Ohm R."/>
            <person name="Sun H."/>
            <person name="Tunlid A."/>
            <person name="Henrissat B."/>
            <person name="Grigoriev I.V."/>
            <person name="Hibbett D.S."/>
            <person name="Martin F."/>
        </authorList>
    </citation>
    <scope>NUCLEOTIDE SEQUENCE [LARGE SCALE GENOMIC DNA]</scope>
    <source>
        <strain evidence="3">Ve08.2h10</strain>
    </source>
</reference>
<evidence type="ECO:0000256" key="1">
    <source>
        <dbReference type="SAM" id="MobiDB-lite"/>
    </source>
</evidence>
<feature type="compositionally biased region" description="Basic residues" evidence="1">
    <location>
        <begin position="90"/>
        <end position="108"/>
    </location>
</feature>
<sequence length="287" mass="30744">MAVIAINKILDEVQAKYLPGTKVLSVVITAEMQMFSIDQVSTHIWAQVPKSILKGKWVDPLEWGGAMEAGGSKVEGKQASDGKQGSKDGKKGKKKKEKKKKKKKKKKKEMLAKGSDGESIKVYHPLAGPPPQPIPWASALELIATPLSPLLDPQPRPSLDSKDHIIKGLNVQVASLELQVERIPNLELQVTPPAGVGLLPDAETSSGNGQFPSPIHLPHIGGQGSAIITPQPSPHLGVEMEDDSSGDISSHDAGHPLPIPPPLTDLVPPIKSFSSKVDMELEDVDME</sequence>
<feature type="region of interest" description="Disordered" evidence="1">
    <location>
        <begin position="223"/>
        <end position="287"/>
    </location>
</feature>
<evidence type="ECO:0000313" key="3">
    <source>
        <dbReference type="Proteomes" id="UP000054538"/>
    </source>
</evidence>